<evidence type="ECO:0000313" key="2">
    <source>
        <dbReference type="EMBL" id="MEE9683287.1"/>
    </source>
</evidence>
<organism evidence="2 3">
    <name type="scientific">Lelliottia amnigena</name>
    <name type="common">Enterobacter amnigenus</name>
    <dbReference type="NCBI Taxonomy" id="61646"/>
    <lineage>
        <taxon>Bacteria</taxon>
        <taxon>Pseudomonadati</taxon>
        <taxon>Pseudomonadota</taxon>
        <taxon>Gammaproteobacteria</taxon>
        <taxon>Enterobacterales</taxon>
        <taxon>Enterobacteriaceae</taxon>
        <taxon>Lelliottia</taxon>
    </lineage>
</organism>
<evidence type="ECO:0008006" key="4">
    <source>
        <dbReference type="Google" id="ProtNLM"/>
    </source>
</evidence>
<keyword evidence="1" id="KW-0812">Transmembrane</keyword>
<dbReference type="RefSeq" id="WP_331389119.1">
    <property type="nucleotide sequence ID" value="NZ_JAZKLB010000001.1"/>
</dbReference>
<gene>
    <name evidence="2" type="ORF">V4839_07270</name>
</gene>
<feature type="transmembrane region" description="Helical" evidence="1">
    <location>
        <begin position="45"/>
        <end position="67"/>
    </location>
</feature>
<keyword evidence="1" id="KW-1133">Transmembrane helix</keyword>
<evidence type="ECO:0000256" key="1">
    <source>
        <dbReference type="SAM" id="Phobius"/>
    </source>
</evidence>
<reference evidence="2 3" key="1">
    <citation type="submission" date="2023-10" db="EMBL/GenBank/DDBJ databases">
        <title>Wastewater isolates of ESBL- and carbapenemase-producing Gram-negative bacteria from New Zealand.</title>
        <authorList>
            <person name="Straub C."/>
            <person name="Weaver L."/>
            <person name="Cornelius A."/>
            <person name="Mcgill E."/>
            <person name="Dyet K."/>
            <person name="White L."/>
            <person name="Pattis I."/>
        </authorList>
    </citation>
    <scope>NUCLEOTIDE SEQUENCE [LARGE SCALE GENOMIC DNA]</scope>
    <source>
        <strain evidence="2 3">ESBL35</strain>
    </source>
</reference>
<proteinExistence type="predicted"/>
<name>A0ABU7U8J4_LELAM</name>
<dbReference type="Proteomes" id="UP001335910">
    <property type="component" value="Unassembled WGS sequence"/>
</dbReference>
<protein>
    <recommendedName>
        <fullName evidence="4">DUF4760 domain-containing protein</fullName>
    </recommendedName>
</protein>
<dbReference type="EMBL" id="JAZKLI010000001">
    <property type="protein sequence ID" value="MEE9683287.1"/>
    <property type="molecule type" value="Genomic_DNA"/>
</dbReference>
<feature type="transmembrane region" description="Helical" evidence="1">
    <location>
        <begin position="12"/>
        <end position="33"/>
    </location>
</feature>
<accession>A0ABU7U8J4</accession>
<comment type="caution">
    <text evidence="2">The sequence shown here is derived from an EMBL/GenBank/DDBJ whole genome shotgun (WGS) entry which is preliminary data.</text>
</comment>
<keyword evidence="1" id="KW-0472">Membrane</keyword>
<evidence type="ECO:0000313" key="3">
    <source>
        <dbReference type="Proteomes" id="UP001335910"/>
    </source>
</evidence>
<keyword evidence="3" id="KW-1185">Reference proteome</keyword>
<sequence length="229" mass="26542">MKFLTLRNSILTVIALISLIPLALYFFMFHGALSKDAQAWSTFGTYIGGVYGPIATLISVIVLIITLKEIQTSNTRMYEYQNKQKVIDNIRWLSELLKKTLDNNSEYTHGRRQFYDYLKTLMKTALSNHYQPDKVALKSEAIELMRKNKTLFANEIVIFEELFHRVTHITSEEEYVLSVMVILGLLTSEERFWLMQYAKAHSSSAAKWLKKWPGFDDIPLTMESLIQAK</sequence>